<feature type="region of interest" description="Disordered" evidence="1">
    <location>
        <begin position="1077"/>
        <end position="1234"/>
    </location>
</feature>
<keyword evidence="3" id="KW-1185">Reference proteome</keyword>
<feature type="region of interest" description="Disordered" evidence="1">
    <location>
        <begin position="925"/>
        <end position="1001"/>
    </location>
</feature>
<organism evidence="2 3">
    <name type="scientific">[Torrubiella] hemipterigena</name>
    <dbReference type="NCBI Taxonomy" id="1531966"/>
    <lineage>
        <taxon>Eukaryota</taxon>
        <taxon>Fungi</taxon>
        <taxon>Dikarya</taxon>
        <taxon>Ascomycota</taxon>
        <taxon>Pezizomycotina</taxon>
        <taxon>Sordariomycetes</taxon>
        <taxon>Hypocreomycetidae</taxon>
        <taxon>Hypocreales</taxon>
        <taxon>Clavicipitaceae</taxon>
        <taxon>Clavicipitaceae incertae sedis</taxon>
        <taxon>'Torrubiella' clade</taxon>
    </lineage>
</organism>
<feature type="region of interest" description="Disordered" evidence="1">
    <location>
        <begin position="270"/>
        <end position="292"/>
    </location>
</feature>
<dbReference type="HOGENOM" id="CLU_267385_0_0_1"/>
<dbReference type="EMBL" id="CDHN01000001">
    <property type="protein sequence ID" value="CEJ80888.1"/>
    <property type="molecule type" value="Genomic_DNA"/>
</dbReference>
<dbReference type="OrthoDB" id="43122at2759"/>
<gene>
    <name evidence="2" type="ORF">VHEMI01046</name>
</gene>
<feature type="compositionally biased region" description="Polar residues" evidence="1">
    <location>
        <begin position="992"/>
        <end position="1001"/>
    </location>
</feature>
<dbReference type="STRING" id="1531966.A0A0A1SKV0"/>
<name>A0A0A1SKV0_9HYPO</name>
<dbReference type="InterPro" id="IPR011993">
    <property type="entry name" value="PH-like_dom_sf"/>
</dbReference>
<feature type="compositionally biased region" description="Low complexity" evidence="1">
    <location>
        <begin position="112"/>
        <end position="125"/>
    </location>
</feature>
<feature type="region of interest" description="Disordered" evidence="1">
    <location>
        <begin position="805"/>
        <end position="827"/>
    </location>
</feature>
<feature type="compositionally biased region" description="Polar residues" evidence="1">
    <location>
        <begin position="202"/>
        <end position="215"/>
    </location>
</feature>
<evidence type="ECO:0000313" key="2">
    <source>
        <dbReference type="EMBL" id="CEJ80888.1"/>
    </source>
</evidence>
<feature type="region of interest" description="Disordered" evidence="1">
    <location>
        <begin position="877"/>
        <end position="904"/>
    </location>
</feature>
<feature type="region of interest" description="Disordered" evidence="1">
    <location>
        <begin position="1"/>
        <end position="147"/>
    </location>
</feature>
<dbReference type="PANTHER" id="PTHR38700">
    <property type="entry name" value="YALI0E22418P"/>
    <property type="match status" value="1"/>
</dbReference>
<evidence type="ECO:0000313" key="3">
    <source>
        <dbReference type="Proteomes" id="UP000039046"/>
    </source>
</evidence>
<feature type="compositionally biased region" description="Polar residues" evidence="1">
    <location>
        <begin position="126"/>
        <end position="139"/>
    </location>
</feature>
<feature type="compositionally biased region" description="Polar residues" evidence="1">
    <location>
        <begin position="328"/>
        <end position="337"/>
    </location>
</feature>
<feature type="compositionally biased region" description="Basic residues" evidence="1">
    <location>
        <begin position="1125"/>
        <end position="1146"/>
    </location>
</feature>
<dbReference type="Proteomes" id="UP000039046">
    <property type="component" value="Unassembled WGS sequence"/>
</dbReference>
<evidence type="ECO:0000256" key="1">
    <source>
        <dbReference type="SAM" id="MobiDB-lite"/>
    </source>
</evidence>
<feature type="region of interest" description="Disordered" evidence="1">
    <location>
        <begin position="439"/>
        <end position="470"/>
    </location>
</feature>
<feature type="compositionally biased region" description="Pro residues" evidence="1">
    <location>
        <begin position="967"/>
        <end position="984"/>
    </location>
</feature>
<feature type="compositionally biased region" description="Polar residues" evidence="1">
    <location>
        <begin position="82"/>
        <end position="94"/>
    </location>
</feature>
<feature type="region of interest" description="Disordered" evidence="1">
    <location>
        <begin position="196"/>
        <end position="222"/>
    </location>
</feature>
<dbReference type="PANTHER" id="PTHR38700:SF1">
    <property type="entry name" value="PH DOMAIN-CONTAINING PROTEIN"/>
    <property type="match status" value="1"/>
</dbReference>
<reference evidence="2 3" key="1">
    <citation type="journal article" date="2015" name="Genome Announc.">
        <title>Draft Genome Sequence and Gene Annotation of the Entomopathogenic Fungus Verticillium hemipterigenum.</title>
        <authorList>
            <person name="Horn F."/>
            <person name="Habel A."/>
            <person name="Scharf D.H."/>
            <person name="Dworschak J."/>
            <person name="Brakhage A.A."/>
            <person name="Guthke R."/>
            <person name="Hertweck C."/>
            <person name="Linde J."/>
        </authorList>
    </citation>
    <scope>NUCLEOTIDE SEQUENCE [LARGE SCALE GENOMIC DNA]</scope>
</reference>
<dbReference type="Gene3D" id="3.10.20.90">
    <property type="entry name" value="Phosphatidylinositol 3-kinase Catalytic Subunit, Chain A, domain 1"/>
    <property type="match status" value="1"/>
</dbReference>
<protein>
    <recommendedName>
        <fullName evidence="4">PH domain-containing protein</fullName>
    </recommendedName>
</protein>
<feature type="compositionally biased region" description="Polar residues" evidence="1">
    <location>
        <begin position="384"/>
        <end position="409"/>
    </location>
</feature>
<sequence>MRSRTSSVSSDYGDAPLVERSANMQGGGYGAPGKTANIPVPPAFKYREQQPAYPNMPNGYDSRPRPPYDPRQANLGPGNPNMARNGSPHMNQQRPGAPPDAYQRNQNGQQRMNPKMNPNGMMNNGSPSASSRMHTNGSPGTHPRMNHQANNANPGMNGGHRPNANGQYDARYNAAAQQDNGNRYDADYYAEYGASSEPRYNGSGSDDYASQNKSDYGSKGNAGYGAVDYQGYGSRNGNDYGYNANTDNAAANTKYNADYYSEYNTSNDYGDHGGDYTSNQNKAPGTGYGNDYPTNSYGGRGYGEMNKPAYNAPYTSTAKDYGKDQAHTSEGNYSSMYRQDVPKPNQATADSPSTTQYSQNGQYGSPHGGNGSDSQPYGAPNPSTPQHNRTNNSNAYTAQVSSPYGNESNDYYEGTATATAQVYSQGSAKVISTGSSTLTVKQGAEQNEQTQPQQEEGQSPVVRSEADTQRMLQEQKKLDLERLQKQLETLPPKAKKPVLEKLAIFGAKAKKPMPSQPNTPSTVNTTVFSPTMSRGSSVETSPPDILPNGSDELPITNATVSDAAYASASAAKRYVTVKCMTSSITLPVTAETTSTDILWAAAKGFRQHVSPATCLLMECFVSLGIERRVRRYERISDIMNSWERDSENSLLIKPSGSGQSDFDLDIAAVSRSSEGPNGFNLQFYHATNPTKWNKRWLSLRRNGTLVAGKREDFNASDRDTVPLCTLSDFDIYYPKESELRQIRPPKHYCYVVKSQQRRSQFPESGGNYIHFICTDDEATARRFHEVLHGWRSWYLVNQHLKLEHKPSTSTTNSPMASKPMNAYGSAPRNHEPVIEEKNFDVGNLDLSGIDIFAPKKEPPKEELLSAMNYNAMGQRYSPLVPPAPSSAPSYDTDAHGAGSGQANGHAVGVRYADIQPGVVHRIEKANSNAKSKKSAGFSLGGLLGSKSKKQQEDEEEEIEESSFVVHVPPPPPVIELPPPPPPEPESWFPSATAHSASTRSQSAQPVIHVAHKVIISDTPAEVAAGAWINFDELLADDPPVRPAVSEFTSILDAQSPASAPPTTPYNQHMAYDYNSPIQNRRHSPAQDHYNSSPMPQQGGRDYQAQTNQHRGNYSHPRAPQPHPQHPQHAHQPHPQHPHAQQHHAHHQAQQQRHVQGAHPNGNYATAQEPHAVSSPMGMRQRSKSAANVPPGAAGAMRARPAQVERPPVPTMPADSYMAAPVNNPFTRGRDRRPR</sequence>
<dbReference type="Gene3D" id="2.30.29.30">
    <property type="entry name" value="Pleckstrin-homology domain (PH domain)/Phosphotyrosine-binding domain (PTB)"/>
    <property type="match status" value="1"/>
</dbReference>
<dbReference type="SUPFAM" id="SSF54236">
    <property type="entry name" value="Ubiquitin-like"/>
    <property type="match status" value="1"/>
</dbReference>
<dbReference type="InterPro" id="IPR029071">
    <property type="entry name" value="Ubiquitin-like_domsf"/>
</dbReference>
<accession>A0A0A1SKV0</accession>
<proteinExistence type="predicted"/>
<feature type="compositionally biased region" description="Low complexity" evidence="1">
    <location>
        <begin position="442"/>
        <end position="458"/>
    </location>
</feature>
<feature type="region of interest" description="Disordered" evidence="1">
    <location>
        <begin position="316"/>
        <end position="409"/>
    </location>
</feature>
<feature type="compositionally biased region" description="Polar residues" evidence="1">
    <location>
        <begin position="345"/>
        <end position="363"/>
    </location>
</feature>
<evidence type="ECO:0008006" key="4">
    <source>
        <dbReference type="Google" id="ProtNLM"/>
    </source>
</evidence>
<feature type="compositionally biased region" description="Polar residues" evidence="1">
    <location>
        <begin position="1"/>
        <end position="10"/>
    </location>
</feature>
<feature type="compositionally biased region" description="Low complexity" evidence="1">
    <location>
        <begin position="925"/>
        <end position="937"/>
    </location>
</feature>
<dbReference type="AlphaFoldDB" id="A0A0A1SKV0"/>
<feature type="compositionally biased region" description="Low complexity" evidence="1">
    <location>
        <begin position="1189"/>
        <end position="1201"/>
    </location>
</feature>